<reference evidence="1" key="1">
    <citation type="journal article" date="2016" name="Genome Announc.">
        <title>Draft genomes of two strains of Paenibacillus glucanolyticus with capability to degrade lignocellulose.</title>
        <authorList>
            <person name="Mathews S.L."/>
            <person name="Pawlak J."/>
            <person name="Grunden A.M."/>
        </authorList>
    </citation>
    <scope>NUCLEOTIDE SEQUENCE [LARGE SCALE GENOMIC DNA]</scope>
    <source>
        <strain evidence="1">SLM1</strain>
    </source>
</reference>
<evidence type="ECO:0008006" key="3">
    <source>
        <dbReference type="Google" id="ProtNLM"/>
    </source>
</evidence>
<dbReference type="InterPro" id="IPR013784">
    <property type="entry name" value="Carb-bd-like_fold"/>
</dbReference>
<organism evidence="1 2">
    <name type="scientific">Paenibacillus glucanolyticus</name>
    <dbReference type="NCBI Taxonomy" id="59843"/>
    <lineage>
        <taxon>Bacteria</taxon>
        <taxon>Bacillati</taxon>
        <taxon>Bacillota</taxon>
        <taxon>Bacilli</taxon>
        <taxon>Bacillales</taxon>
        <taxon>Paenibacillaceae</taxon>
        <taxon>Paenibacillus</taxon>
    </lineage>
</organism>
<keyword evidence="2" id="KW-1185">Reference proteome</keyword>
<gene>
    <name evidence="1" type="ORF">AWU65_27595</name>
</gene>
<dbReference type="RefSeq" id="WP_063480069.1">
    <property type="nucleotide sequence ID" value="NZ_CP147845.1"/>
</dbReference>
<evidence type="ECO:0000313" key="1">
    <source>
        <dbReference type="EMBL" id="KZS43848.1"/>
    </source>
</evidence>
<name>A0A163EKE1_9BACL</name>
<dbReference type="Gene3D" id="1.25.40.10">
    <property type="entry name" value="Tetratricopeptide repeat domain"/>
    <property type="match status" value="2"/>
</dbReference>
<comment type="caution">
    <text evidence="1">The sequence shown here is derived from an EMBL/GenBank/DDBJ whole genome shotgun (WGS) entry which is preliminary data.</text>
</comment>
<dbReference type="AlphaFoldDB" id="A0A163EKE1"/>
<evidence type="ECO:0000313" key="2">
    <source>
        <dbReference type="Proteomes" id="UP000076796"/>
    </source>
</evidence>
<dbReference type="Proteomes" id="UP000076796">
    <property type="component" value="Unassembled WGS sequence"/>
</dbReference>
<dbReference type="STRING" id="59843.A3958_26330"/>
<dbReference type="InterPro" id="IPR011990">
    <property type="entry name" value="TPR-like_helical_dom_sf"/>
</dbReference>
<dbReference type="Pfam" id="PF13620">
    <property type="entry name" value="CarboxypepD_reg"/>
    <property type="match status" value="1"/>
</dbReference>
<dbReference type="SUPFAM" id="SSF48452">
    <property type="entry name" value="TPR-like"/>
    <property type="match status" value="2"/>
</dbReference>
<dbReference type="EMBL" id="LWMH01000002">
    <property type="protein sequence ID" value="KZS43848.1"/>
    <property type="molecule type" value="Genomic_DNA"/>
</dbReference>
<sequence length="748" mass="85119">MKIRVKIKHLVLGVSGLILFVMMVSMLTPRIGLLIAEKQIEQGQAEGIAKVIDLIHEESSSNRKWEMIEKYVIVPRATELSHRFDVFISPGFTSTGGSTDQQIRFTEDERLPLLNQYVLGAPAGEYMKYAAIDLAEHYSMNGDVEGAADILETAIQKFGDLSSGYSPEPVPYSYQHELVLELASLYDRLDEPDQAALQYERLGKVLSGDWRDIHSKALLYHSEMLLRRGSPQAAMDVLNRISEGSGGNFANSDISKRANQLKGRLKRILDGETLSTVSGTLRNREGDPIPFAGVFLRKNNDLNHSLLLSEPHQMLTDANGRYHFEGVEPGRYQLGIGLNYEQINGRTWPVESGDWVEVAPESTRRIDVTLQPLIQLTTPVNHDEIRGDMIYFEWEAIPEAAYYKLSVGIEFGSGSMMTAMDNYIEGNSLRVAVQDLYDLRIGLSYEDPYDWTTVAPESVLGYSNPEALYFWSVDAYKDDGTKLTSSSGYRLNESTMGYLPYFLLKGRELTPEDQLVLERKYDESLAAYNDNVSSHPEDIHSLRMKLRLQQIKDQLSKDVDNRSSEETLSTLQEMIERHPAPSYLMDLTNYFYNNEDWDSYNPAFDRYSSVRSESEDHSYTDSLHATALMKQGRLEEAERWFGQVIRQDKSHRFIGNYLAVHMLHSGSLESTLQLARKYPERMMSSDTDWAVLVERMLIESEGNSGYTEILKEKLQWGMSGERDAIQLWTPGEDFQEIKPFLQALLHVN</sequence>
<proteinExistence type="predicted"/>
<dbReference type="SUPFAM" id="SSF49452">
    <property type="entry name" value="Starch-binding domain-like"/>
    <property type="match status" value="1"/>
</dbReference>
<dbReference type="GO" id="GO:0030246">
    <property type="term" value="F:carbohydrate binding"/>
    <property type="evidence" value="ECO:0007669"/>
    <property type="project" value="InterPro"/>
</dbReference>
<accession>A0A163EKE1</accession>
<protein>
    <recommendedName>
        <fullName evidence="3">Carboxypeptidase regulatory-like domain-containing protein</fullName>
    </recommendedName>
</protein>
<dbReference type="GeneID" id="97554600"/>
<dbReference type="Gene3D" id="2.60.40.1120">
    <property type="entry name" value="Carboxypeptidase-like, regulatory domain"/>
    <property type="match status" value="1"/>
</dbReference>